<name>A0ABN1MNY7_9FLAO</name>
<dbReference type="EMBL" id="BAAAFH010000007">
    <property type="protein sequence ID" value="GAA0875013.1"/>
    <property type="molecule type" value="Genomic_DNA"/>
</dbReference>
<gene>
    <name evidence="1" type="ORF">GCM10009118_14210</name>
</gene>
<dbReference type="RefSeq" id="WP_343786029.1">
    <property type="nucleotide sequence ID" value="NZ_BAAAFH010000007.1"/>
</dbReference>
<sequence length="111" mass="12650">MRYVVLVVMVLAAVTGKAQMTGEIKDDGRKMLTPFNYLLKGNQEGVVVVEIAVNIDGDVTSVQVIRNESTIVSIPTHMMVKEKIKTLKFEKGYHYPKFHRARLRVMIEKEE</sequence>
<keyword evidence="2" id="KW-1185">Reference proteome</keyword>
<evidence type="ECO:0000313" key="1">
    <source>
        <dbReference type="EMBL" id="GAA0875013.1"/>
    </source>
</evidence>
<organism evidence="1 2">
    <name type="scientific">Wandonia haliotis</name>
    <dbReference type="NCBI Taxonomy" id="574963"/>
    <lineage>
        <taxon>Bacteria</taxon>
        <taxon>Pseudomonadati</taxon>
        <taxon>Bacteroidota</taxon>
        <taxon>Flavobacteriia</taxon>
        <taxon>Flavobacteriales</taxon>
        <taxon>Crocinitomicaceae</taxon>
        <taxon>Wandonia</taxon>
    </lineage>
</organism>
<protein>
    <recommendedName>
        <fullName evidence="3">TonB C-terminal domain-containing protein</fullName>
    </recommendedName>
</protein>
<reference evidence="1 2" key="1">
    <citation type="journal article" date="2019" name="Int. J. Syst. Evol. Microbiol.">
        <title>The Global Catalogue of Microorganisms (GCM) 10K type strain sequencing project: providing services to taxonomists for standard genome sequencing and annotation.</title>
        <authorList>
            <consortium name="The Broad Institute Genomics Platform"/>
            <consortium name="The Broad Institute Genome Sequencing Center for Infectious Disease"/>
            <person name="Wu L."/>
            <person name="Ma J."/>
        </authorList>
    </citation>
    <scope>NUCLEOTIDE SEQUENCE [LARGE SCALE GENOMIC DNA]</scope>
    <source>
        <strain evidence="1 2">JCM 16083</strain>
    </source>
</reference>
<comment type="caution">
    <text evidence="1">The sequence shown here is derived from an EMBL/GenBank/DDBJ whole genome shotgun (WGS) entry which is preliminary data.</text>
</comment>
<evidence type="ECO:0000313" key="2">
    <source>
        <dbReference type="Proteomes" id="UP001501126"/>
    </source>
</evidence>
<proteinExistence type="predicted"/>
<evidence type="ECO:0008006" key="3">
    <source>
        <dbReference type="Google" id="ProtNLM"/>
    </source>
</evidence>
<accession>A0ABN1MNY7</accession>
<dbReference type="Proteomes" id="UP001501126">
    <property type="component" value="Unassembled WGS sequence"/>
</dbReference>